<proteinExistence type="predicted"/>
<accession>A0A316TNK6</accession>
<dbReference type="GO" id="GO:0032259">
    <property type="term" value="P:methylation"/>
    <property type="evidence" value="ECO:0007669"/>
    <property type="project" value="UniProtKB-KW"/>
</dbReference>
<dbReference type="Gene3D" id="3.40.50.150">
    <property type="entry name" value="Vaccinia Virus protein VP39"/>
    <property type="match status" value="1"/>
</dbReference>
<dbReference type="SUPFAM" id="SSF53335">
    <property type="entry name" value="S-adenosyl-L-methionine-dependent methyltransferases"/>
    <property type="match status" value="1"/>
</dbReference>
<dbReference type="Proteomes" id="UP000245533">
    <property type="component" value="Unassembled WGS sequence"/>
</dbReference>
<organism evidence="6 7">
    <name type="scientific">Rhodohalobacter mucosus</name>
    <dbReference type="NCBI Taxonomy" id="2079485"/>
    <lineage>
        <taxon>Bacteria</taxon>
        <taxon>Pseudomonadati</taxon>
        <taxon>Balneolota</taxon>
        <taxon>Balneolia</taxon>
        <taxon>Balneolales</taxon>
        <taxon>Balneolaceae</taxon>
        <taxon>Rhodohalobacter</taxon>
    </lineage>
</organism>
<sequence length="274" mass="31997">MSRIAYDPVKDKFARIIRHSELLRRIFYATLDLVFLRSWHIRKVLREHCRKLDRQGEWRLLDAGCGFGQYDRFILDEFDHVKITSIDIKADYIEDNTSFFSEQISEGRIRFDVADLLNYQDDTEYDAVICIDVLEHIAEDRKVMRNLSRCMKPGAYFLMHSPSHYSAEDADEDDSFVDEHARAGYSKEEIGSKLMESDLHPLKIHYTYGKWGHRAWTLLVKWPMVWFTRFGLPAAIPLLIYYPVVTPVSLLMNAADLYTANKKGTGIYALAQKI</sequence>
<evidence type="ECO:0000313" key="6">
    <source>
        <dbReference type="EMBL" id="PWN06177.1"/>
    </source>
</evidence>
<keyword evidence="7" id="KW-1185">Reference proteome</keyword>
<keyword evidence="3 6" id="KW-0808">Transferase</keyword>
<evidence type="ECO:0000259" key="5">
    <source>
        <dbReference type="Pfam" id="PF08242"/>
    </source>
</evidence>
<feature type="domain" description="Methyltransferase type 12" evidence="5">
    <location>
        <begin position="61"/>
        <end position="156"/>
    </location>
</feature>
<dbReference type="InterPro" id="IPR029063">
    <property type="entry name" value="SAM-dependent_MTases_sf"/>
</dbReference>
<evidence type="ECO:0000256" key="1">
    <source>
        <dbReference type="ARBA" id="ARBA00005189"/>
    </source>
</evidence>
<dbReference type="InterPro" id="IPR013217">
    <property type="entry name" value="Methyltransf_12"/>
</dbReference>
<dbReference type="GO" id="GO:0008168">
    <property type="term" value="F:methyltransferase activity"/>
    <property type="evidence" value="ECO:0007669"/>
    <property type="project" value="UniProtKB-KW"/>
</dbReference>
<dbReference type="RefSeq" id="WP_109646970.1">
    <property type="nucleotide sequence ID" value="NZ_QGGB01000007.1"/>
</dbReference>
<dbReference type="CDD" id="cd02440">
    <property type="entry name" value="AdoMet_MTases"/>
    <property type="match status" value="1"/>
</dbReference>
<dbReference type="Pfam" id="PF08242">
    <property type="entry name" value="Methyltransf_12"/>
    <property type="match status" value="1"/>
</dbReference>
<comment type="pathway">
    <text evidence="4">Phospholipid metabolism.</text>
</comment>
<evidence type="ECO:0000256" key="3">
    <source>
        <dbReference type="ARBA" id="ARBA00022679"/>
    </source>
</evidence>
<dbReference type="AlphaFoldDB" id="A0A316TNK6"/>
<evidence type="ECO:0000313" key="7">
    <source>
        <dbReference type="Proteomes" id="UP000245533"/>
    </source>
</evidence>
<keyword evidence="2 6" id="KW-0489">Methyltransferase</keyword>
<dbReference type="PANTHER" id="PTHR44307:SF2">
    <property type="entry name" value="PHOSPHOETHANOLAMINE METHYLTRANSFERASE ISOFORM X1"/>
    <property type="match status" value="1"/>
</dbReference>
<name>A0A316TNK6_9BACT</name>
<evidence type="ECO:0000256" key="4">
    <source>
        <dbReference type="ARBA" id="ARBA00025707"/>
    </source>
</evidence>
<gene>
    <name evidence="6" type="ORF">DDZ15_10065</name>
</gene>
<comment type="pathway">
    <text evidence="1">Lipid metabolism.</text>
</comment>
<dbReference type="OrthoDB" id="1523195at2"/>
<dbReference type="PANTHER" id="PTHR44307">
    <property type="entry name" value="PHOSPHOETHANOLAMINE METHYLTRANSFERASE"/>
    <property type="match status" value="1"/>
</dbReference>
<dbReference type="EMBL" id="QGGB01000007">
    <property type="protein sequence ID" value="PWN06177.1"/>
    <property type="molecule type" value="Genomic_DNA"/>
</dbReference>
<reference evidence="6 7" key="1">
    <citation type="submission" date="2018-05" db="EMBL/GenBank/DDBJ databases">
        <title>Rhodohalobacter halophilus gen. nov., sp. nov., a moderately halophilic member of the family Balneolaceae.</title>
        <authorList>
            <person name="Liu Z.-W."/>
        </authorList>
    </citation>
    <scope>NUCLEOTIDE SEQUENCE [LARGE SCALE GENOMIC DNA]</scope>
    <source>
        <strain evidence="6 7">8A47</strain>
    </source>
</reference>
<protein>
    <submittedName>
        <fullName evidence="6">Class I SAM-dependent methyltransferase</fullName>
    </submittedName>
</protein>
<evidence type="ECO:0000256" key="2">
    <source>
        <dbReference type="ARBA" id="ARBA00022603"/>
    </source>
</evidence>
<comment type="caution">
    <text evidence="6">The sequence shown here is derived from an EMBL/GenBank/DDBJ whole genome shotgun (WGS) entry which is preliminary data.</text>
</comment>